<feature type="transmembrane region" description="Helical" evidence="1">
    <location>
        <begin position="215"/>
        <end position="235"/>
    </location>
</feature>
<gene>
    <name evidence="2" type="ORF">BVC80_8863g22</name>
</gene>
<dbReference type="OrthoDB" id="2006910at2759"/>
<name>A0A200Q5D3_MACCD</name>
<dbReference type="InParanoid" id="A0A200Q5D3"/>
<protein>
    <submittedName>
        <fullName evidence="2">Uncharacterized protein</fullName>
    </submittedName>
</protein>
<feature type="transmembrane region" description="Helical" evidence="1">
    <location>
        <begin position="280"/>
        <end position="299"/>
    </location>
</feature>
<evidence type="ECO:0000256" key="1">
    <source>
        <dbReference type="SAM" id="Phobius"/>
    </source>
</evidence>
<dbReference type="AlphaFoldDB" id="A0A200Q5D3"/>
<organism evidence="2 3">
    <name type="scientific">Macleaya cordata</name>
    <name type="common">Five-seeded plume-poppy</name>
    <name type="synonym">Bocconia cordata</name>
    <dbReference type="NCBI Taxonomy" id="56857"/>
    <lineage>
        <taxon>Eukaryota</taxon>
        <taxon>Viridiplantae</taxon>
        <taxon>Streptophyta</taxon>
        <taxon>Embryophyta</taxon>
        <taxon>Tracheophyta</taxon>
        <taxon>Spermatophyta</taxon>
        <taxon>Magnoliopsida</taxon>
        <taxon>Ranunculales</taxon>
        <taxon>Papaveraceae</taxon>
        <taxon>Papaveroideae</taxon>
        <taxon>Macleaya</taxon>
    </lineage>
</organism>
<keyword evidence="3" id="KW-1185">Reference proteome</keyword>
<reference evidence="2 3" key="1">
    <citation type="journal article" date="2017" name="Mol. Plant">
        <title>The Genome of Medicinal Plant Macleaya cordata Provides New Insights into Benzylisoquinoline Alkaloids Metabolism.</title>
        <authorList>
            <person name="Liu X."/>
            <person name="Liu Y."/>
            <person name="Huang P."/>
            <person name="Ma Y."/>
            <person name="Qing Z."/>
            <person name="Tang Q."/>
            <person name="Cao H."/>
            <person name="Cheng P."/>
            <person name="Zheng Y."/>
            <person name="Yuan Z."/>
            <person name="Zhou Y."/>
            <person name="Liu J."/>
            <person name="Tang Z."/>
            <person name="Zhuo Y."/>
            <person name="Zhang Y."/>
            <person name="Yu L."/>
            <person name="Huang J."/>
            <person name="Yang P."/>
            <person name="Peng Q."/>
            <person name="Zhang J."/>
            <person name="Jiang W."/>
            <person name="Zhang Z."/>
            <person name="Lin K."/>
            <person name="Ro D.K."/>
            <person name="Chen X."/>
            <person name="Xiong X."/>
            <person name="Shang Y."/>
            <person name="Huang S."/>
            <person name="Zeng J."/>
        </authorList>
    </citation>
    <scope>NUCLEOTIDE SEQUENCE [LARGE SCALE GENOMIC DNA]</scope>
    <source>
        <strain evidence="3">cv. BLH2017</strain>
        <tissue evidence="2">Root</tissue>
    </source>
</reference>
<proteinExistence type="predicted"/>
<dbReference type="OMA" id="RESAPYN"/>
<keyword evidence="1" id="KW-0812">Transmembrane</keyword>
<keyword evidence="1" id="KW-1133">Transmembrane helix</keyword>
<accession>A0A200Q5D3</accession>
<feature type="transmembrane region" description="Helical" evidence="1">
    <location>
        <begin position="40"/>
        <end position="58"/>
    </location>
</feature>
<dbReference type="EMBL" id="MVGT01003037">
    <property type="protein sequence ID" value="OVA05671.1"/>
    <property type="molecule type" value="Genomic_DNA"/>
</dbReference>
<comment type="caution">
    <text evidence="2">The sequence shown here is derived from an EMBL/GenBank/DDBJ whole genome shotgun (WGS) entry which is preliminary data.</text>
</comment>
<keyword evidence="1" id="KW-0472">Membrane</keyword>
<evidence type="ECO:0000313" key="3">
    <source>
        <dbReference type="Proteomes" id="UP000195402"/>
    </source>
</evidence>
<evidence type="ECO:0000313" key="2">
    <source>
        <dbReference type="EMBL" id="OVA05671.1"/>
    </source>
</evidence>
<dbReference type="Proteomes" id="UP000195402">
    <property type="component" value="Unassembled WGS sequence"/>
</dbReference>
<feature type="transmembrane region" description="Helical" evidence="1">
    <location>
        <begin position="311"/>
        <end position="333"/>
    </location>
</feature>
<sequence>MLLSFKQSTLYIAMDTSLLHKKYQLDIIEESSSHAEASPVLFVVFMVVILATTSFLRLKDQTKKDSEVRENIAEITPVEQSIIDISNTVSIPGSPLDNIRQVLDTSSGLSGVSQNIMVEQVESNENVASRDQNNGDISDIASLLHQPLIAGQETSSFHIEHLNNLLPEPEAQERTSEIANSDWRTTSQPAGQPTQAAAVAGNEAHIPELKTAAKVSYWVMPISAGGIVSILAGLIGDKKTDLAHKVVLFNAYKSLTFISFVLGVLLFLLTTIKPASIPRLVVIVKITMWLTLGSITYAITCATSIILVKSLFGVVIVLIVPLVIVFVLIIVTFSSRRT</sequence>
<feature type="transmembrane region" description="Helical" evidence="1">
    <location>
        <begin position="247"/>
        <end position="268"/>
    </location>
</feature>